<accession>A0ACD3B2H4</accession>
<evidence type="ECO:0000313" key="2">
    <source>
        <dbReference type="Proteomes" id="UP000308600"/>
    </source>
</evidence>
<gene>
    <name evidence="1" type="ORF">BDN72DRAFT_342142</name>
</gene>
<proteinExistence type="predicted"/>
<sequence>MSSSQPTTLLSLPNELLLQIFRSSSDLEDEFVYLGQTCRRLNSLCIPLYLRRKGIVFRDLVENDETPTSYQTVSEGATFPRIRQRARDRSNTLTIDFSTSRPKKHRKFNALALNFDEIPFRPSSENSSNLQNLSSRGPNTENTSAVPLALHHVDFVFHLPGSLRSLLGFFSRVEYFLCRRHIRTNIVTLCNLQPTGPLEDGSDLSQWLSGLTGLFDAILESGCRTFQIISDGDRTISYYALCQQIFPRSRNVNSHKRVNGVITQMRAAFPKLGFHRQRDHDRSATAPTTSGSARPMEELQERSRFTPLRSPSGSWSYKPSQGQHDPTILAEMSNSAQQACHLTCLIVSTSILIVPPVSNWLFMLLQLPTCPLTKLGFTNIESETNNWEAFFECLEACFLLREKAVNSMSGQIRSPVLKELCVVRCYGIPRGSILKLLSSFNGLGTVKLEVLRLESLGLHPPPKPELCYLHYQEPGLEYPSDPRWTWASISPSSATMNLKVPELFHLTSLTIPSSWAHDFPFQQSSPTHLRTLFIQIDGDITTSEFWLKGGGTKLASILPLYSPSKSVLLGLRIQSNPFLSDRPQGDTVSDAEQSLRAKICPHIYCLHFDGGYVAWTRKLDEMTECMFPNLTHVTVRHPFLKPHERDQKKRVENRLRILFCGCKTLKTVECEGIVYSRESWEEAVELLGTASPAATLT</sequence>
<dbReference type="EMBL" id="ML208287">
    <property type="protein sequence ID" value="TFK72238.1"/>
    <property type="molecule type" value="Genomic_DNA"/>
</dbReference>
<reference evidence="1 2" key="1">
    <citation type="journal article" date="2019" name="Nat. Ecol. Evol.">
        <title>Megaphylogeny resolves global patterns of mushroom evolution.</title>
        <authorList>
            <person name="Varga T."/>
            <person name="Krizsan K."/>
            <person name="Foldi C."/>
            <person name="Dima B."/>
            <person name="Sanchez-Garcia M."/>
            <person name="Sanchez-Ramirez S."/>
            <person name="Szollosi G.J."/>
            <person name="Szarkandi J.G."/>
            <person name="Papp V."/>
            <person name="Albert L."/>
            <person name="Andreopoulos W."/>
            <person name="Angelini C."/>
            <person name="Antonin V."/>
            <person name="Barry K.W."/>
            <person name="Bougher N.L."/>
            <person name="Buchanan P."/>
            <person name="Buyck B."/>
            <person name="Bense V."/>
            <person name="Catcheside P."/>
            <person name="Chovatia M."/>
            <person name="Cooper J."/>
            <person name="Damon W."/>
            <person name="Desjardin D."/>
            <person name="Finy P."/>
            <person name="Geml J."/>
            <person name="Haridas S."/>
            <person name="Hughes K."/>
            <person name="Justo A."/>
            <person name="Karasinski D."/>
            <person name="Kautmanova I."/>
            <person name="Kiss B."/>
            <person name="Kocsube S."/>
            <person name="Kotiranta H."/>
            <person name="LaButti K.M."/>
            <person name="Lechner B.E."/>
            <person name="Liimatainen K."/>
            <person name="Lipzen A."/>
            <person name="Lukacs Z."/>
            <person name="Mihaltcheva S."/>
            <person name="Morgado L.N."/>
            <person name="Niskanen T."/>
            <person name="Noordeloos M.E."/>
            <person name="Ohm R.A."/>
            <person name="Ortiz-Santana B."/>
            <person name="Ovrebo C."/>
            <person name="Racz N."/>
            <person name="Riley R."/>
            <person name="Savchenko A."/>
            <person name="Shiryaev A."/>
            <person name="Soop K."/>
            <person name="Spirin V."/>
            <person name="Szebenyi C."/>
            <person name="Tomsovsky M."/>
            <person name="Tulloss R.E."/>
            <person name="Uehling J."/>
            <person name="Grigoriev I.V."/>
            <person name="Vagvolgyi C."/>
            <person name="Papp T."/>
            <person name="Martin F.M."/>
            <person name="Miettinen O."/>
            <person name="Hibbett D.S."/>
            <person name="Nagy L.G."/>
        </authorList>
    </citation>
    <scope>NUCLEOTIDE SEQUENCE [LARGE SCALE GENOMIC DNA]</scope>
    <source>
        <strain evidence="1 2">NL-1719</strain>
    </source>
</reference>
<organism evidence="1 2">
    <name type="scientific">Pluteus cervinus</name>
    <dbReference type="NCBI Taxonomy" id="181527"/>
    <lineage>
        <taxon>Eukaryota</taxon>
        <taxon>Fungi</taxon>
        <taxon>Dikarya</taxon>
        <taxon>Basidiomycota</taxon>
        <taxon>Agaricomycotina</taxon>
        <taxon>Agaricomycetes</taxon>
        <taxon>Agaricomycetidae</taxon>
        <taxon>Agaricales</taxon>
        <taxon>Pluteineae</taxon>
        <taxon>Pluteaceae</taxon>
        <taxon>Pluteus</taxon>
    </lineage>
</organism>
<name>A0ACD3B2H4_9AGAR</name>
<evidence type="ECO:0000313" key="1">
    <source>
        <dbReference type="EMBL" id="TFK72238.1"/>
    </source>
</evidence>
<keyword evidence="2" id="KW-1185">Reference proteome</keyword>
<dbReference type="Proteomes" id="UP000308600">
    <property type="component" value="Unassembled WGS sequence"/>
</dbReference>
<protein>
    <submittedName>
        <fullName evidence="1">Uncharacterized protein</fullName>
    </submittedName>
</protein>